<gene>
    <name evidence="6" type="ORF">SAMN04489726_0612</name>
</gene>
<dbReference type="RefSeq" id="WP_081900657.1">
    <property type="nucleotide sequence ID" value="NZ_JOEF01000025.1"/>
</dbReference>
<dbReference type="PROSITE" id="PS51318">
    <property type="entry name" value="TAT"/>
    <property type="match status" value="1"/>
</dbReference>
<evidence type="ECO:0000256" key="2">
    <source>
        <dbReference type="ARBA" id="ARBA00023002"/>
    </source>
</evidence>
<evidence type="ECO:0000259" key="5">
    <source>
        <dbReference type="SMART" id="SM00822"/>
    </source>
</evidence>
<dbReference type="STRING" id="211114.SAMN04489726_0612"/>
<dbReference type="InterPro" id="IPR002347">
    <property type="entry name" value="SDR_fam"/>
</dbReference>
<dbReference type="Proteomes" id="UP000183376">
    <property type="component" value="Chromosome I"/>
</dbReference>
<feature type="transmembrane region" description="Helical" evidence="4">
    <location>
        <begin position="12"/>
        <end position="35"/>
    </location>
</feature>
<accession>A0A1G9RR18</accession>
<reference evidence="6 7" key="1">
    <citation type="submission" date="2016-10" db="EMBL/GenBank/DDBJ databases">
        <authorList>
            <person name="de Groot N.N."/>
        </authorList>
    </citation>
    <scope>NUCLEOTIDE SEQUENCE [LARGE SCALE GENOMIC DNA]</scope>
    <source>
        <strain evidence="6 7">DSM 44149</strain>
    </source>
</reference>
<dbReference type="CDD" id="cd05233">
    <property type="entry name" value="SDR_c"/>
    <property type="match status" value="1"/>
</dbReference>
<proteinExistence type="inferred from homology"/>
<dbReference type="eggNOG" id="COG1028">
    <property type="taxonomic scope" value="Bacteria"/>
</dbReference>
<keyword evidence="7" id="KW-1185">Reference proteome</keyword>
<keyword evidence="4" id="KW-0812">Transmembrane</keyword>
<keyword evidence="2" id="KW-0560">Oxidoreductase</keyword>
<evidence type="ECO:0000256" key="3">
    <source>
        <dbReference type="RuleBase" id="RU000363"/>
    </source>
</evidence>
<keyword evidence="4" id="KW-1133">Transmembrane helix</keyword>
<dbReference type="FunFam" id="3.40.50.720:FF:000084">
    <property type="entry name" value="Short-chain dehydrogenase reductase"/>
    <property type="match status" value="1"/>
</dbReference>
<dbReference type="Gene3D" id="3.40.50.720">
    <property type="entry name" value="NAD(P)-binding Rossmann-like Domain"/>
    <property type="match status" value="1"/>
</dbReference>
<protein>
    <recommendedName>
        <fullName evidence="5">Ketoreductase domain-containing protein</fullName>
    </recommendedName>
</protein>
<dbReference type="EMBL" id="LT629701">
    <property type="protein sequence ID" value="SDM25417.1"/>
    <property type="molecule type" value="Genomic_DNA"/>
</dbReference>
<dbReference type="SMART" id="SM00822">
    <property type="entry name" value="PKS_KR"/>
    <property type="match status" value="1"/>
</dbReference>
<dbReference type="PRINTS" id="PR00081">
    <property type="entry name" value="GDHRDH"/>
</dbReference>
<dbReference type="InterPro" id="IPR020904">
    <property type="entry name" value="Sc_DH/Rdtase_CS"/>
</dbReference>
<dbReference type="InterPro" id="IPR057326">
    <property type="entry name" value="KR_dom"/>
</dbReference>
<dbReference type="InterPro" id="IPR036291">
    <property type="entry name" value="NAD(P)-bd_dom_sf"/>
</dbReference>
<evidence type="ECO:0000256" key="4">
    <source>
        <dbReference type="SAM" id="Phobius"/>
    </source>
</evidence>
<dbReference type="PROSITE" id="PS00061">
    <property type="entry name" value="ADH_SHORT"/>
    <property type="match status" value="1"/>
</dbReference>
<evidence type="ECO:0000256" key="1">
    <source>
        <dbReference type="ARBA" id="ARBA00006484"/>
    </source>
</evidence>
<dbReference type="SUPFAM" id="SSF51735">
    <property type="entry name" value="NAD(P)-binding Rossmann-fold domains"/>
    <property type="match status" value="1"/>
</dbReference>
<comment type="similarity">
    <text evidence="1 3">Belongs to the short-chain dehydrogenases/reductases (SDR) family.</text>
</comment>
<dbReference type="GO" id="GO:0016491">
    <property type="term" value="F:oxidoreductase activity"/>
    <property type="evidence" value="ECO:0007669"/>
    <property type="project" value="UniProtKB-KW"/>
</dbReference>
<organism evidence="6 7">
    <name type="scientific">Allokutzneria albata</name>
    <name type="common">Kibdelosporangium albatum</name>
    <dbReference type="NCBI Taxonomy" id="211114"/>
    <lineage>
        <taxon>Bacteria</taxon>
        <taxon>Bacillati</taxon>
        <taxon>Actinomycetota</taxon>
        <taxon>Actinomycetes</taxon>
        <taxon>Pseudonocardiales</taxon>
        <taxon>Pseudonocardiaceae</taxon>
        <taxon>Allokutzneria</taxon>
    </lineage>
</organism>
<name>A0A1G9RR18_ALLAB</name>
<dbReference type="PANTHER" id="PTHR43669">
    <property type="entry name" value="5-KETO-D-GLUCONATE 5-REDUCTASE"/>
    <property type="match status" value="1"/>
</dbReference>
<dbReference type="AlphaFoldDB" id="A0A1G9RR18"/>
<dbReference type="Pfam" id="PF00106">
    <property type="entry name" value="adh_short"/>
    <property type="match status" value="1"/>
</dbReference>
<sequence>MDENKTYSRRRLLTTGGVAAGAGAVAGLAAGVALVQGGAPTPNITPSAARRFTGKVVVVTGATSGIGRAAAVRFAAEGGKVGFCGRRENLGREVEREIRAAGGEAMYVRADVRSEEDVRRFVDRVASAYGGLDVCFNNAGITNQKPLHEFTSAEWDDVLGTNLRGVFLAMKYQIPHLLRRGGGNIVITSSGNAKLSGADRSAYAASKSGLVGLVQSASLDYAMQGIRINTVLPGTVNSEFTRRAGGAMDLPDPVWDAMAATWAKSNVRGLRRMATPDEVAAFVLSVASADFPYLTGSHLSIDGGTGTA</sequence>
<dbReference type="InterPro" id="IPR006311">
    <property type="entry name" value="TAT_signal"/>
</dbReference>
<dbReference type="PRINTS" id="PR00080">
    <property type="entry name" value="SDRFAMILY"/>
</dbReference>
<keyword evidence="4" id="KW-0472">Membrane</keyword>
<dbReference type="PANTHER" id="PTHR43669:SF3">
    <property type="entry name" value="ALCOHOL DEHYDROGENASE, PUTATIVE (AFU_ORTHOLOGUE AFUA_3G03445)-RELATED"/>
    <property type="match status" value="1"/>
</dbReference>
<evidence type="ECO:0000313" key="6">
    <source>
        <dbReference type="EMBL" id="SDM25417.1"/>
    </source>
</evidence>
<feature type="domain" description="Ketoreductase" evidence="5">
    <location>
        <begin position="55"/>
        <end position="258"/>
    </location>
</feature>
<evidence type="ECO:0000313" key="7">
    <source>
        <dbReference type="Proteomes" id="UP000183376"/>
    </source>
</evidence>